<dbReference type="EMBL" id="BOPH01000102">
    <property type="protein sequence ID" value="GIJ72531.1"/>
    <property type="molecule type" value="Genomic_DNA"/>
</dbReference>
<protein>
    <submittedName>
        <fullName evidence="2">Uncharacterized protein</fullName>
    </submittedName>
</protein>
<evidence type="ECO:0000313" key="3">
    <source>
        <dbReference type="Proteomes" id="UP000635606"/>
    </source>
</evidence>
<dbReference type="InterPro" id="IPR016181">
    <property type="entry name" value="Acyl_CoA_acyltransferase"/>
</dbReference>
<dbReference type="SUPFAM" id="SSF55729">
    <property type="entry name" value="Acyl-CoA N-acyltransferases (Nat)"/>
    <property type="match status" value="1"/>
</dbReference>
<dbReference type="Proteomes" id="UP000635606">
    <property type="component" value="Unassembled WGS sequence"/>
</dbReference>
<evidence type="ECO:0000313" key="2">
    <source>
        <dbReference type="EMBL" id="GIJ72531.1"/>
    </source>
</evidence>
<feature type="compositionally biased region" description="Basic residues" evidence="1">
    <location>
        <begin position="181"/>
        <end position="208"/>
    </location>
</feature>
<dbReference type="AlphaFoldDB" id="A0A8J4A4E2"/>
<feature type="region of interest" description="Disordered" evidence="1">
    <location>
        <begin position="181"/>
        <end position="228"/>
    </location>
</feature>
<evidence type="ECO:0000256" key="1">
    <source>
        <dbReference type="SAM" id="MobiDB-lite"/>
    </source>
</evidence>
<proteinExistence type="predicted"/>
<dbReference type="RefSeq" id="WP_203932387.1">
    <property type="nucleotide sequence ID" value="NZ_BOPH01000102.1"/>
</dbReference>
<sequence>MPTTIADLAADPAPLTRRLVVGREAFVLRALLPSDTAAMTAFLDGLSETSRAFWHGDVDAADQAAEWVEAIGRYDKLRLVIHREDTPGRLDGMVDLSFCVPDVAELSRYAGYGIALDPRRTARFGPCVSDARRGTGLAAAMLPPTWDAVRLLGCDRVVLYGGCARGKRSRATVLPAARVPRRGHVRRRRRHRHDARHRSIRRTRRRPGRGAVGRCRTRARGPAADGRA</sequence>
<organism evidence="2 3">
    <name type="scientific">Virgisporangium ochraceum</name>
    <dbReference type="NCBI Taxonomy" id="65505"/>
    <lineage>
        <taxon>Bacteria</taxon>
        <taxon>Bacillati</taxon>
        <taxon>Actinomycetota</taxon>
        <taxon>Actinomycetes</taxon>
        <taxon>Micromonosporales</taxon>
        <taxon>Micromonosporaceae</taxon>
        <taxon>Virgisporangium</taxon>
    </lineage>
</organism>
<accession>A0A8J4A4E2</accession>
<comment type="caution">
    <text evidence="2">The sequence shown here is derived from an EMBL/GenBank/DDBJ whole genome shotgun (WGS) entry which is preliminary data.</text>
</comment>
<name>A0A8J4A4E2_9ACTN</name>
<dbReference type="Gene3D" id="3.40.630.30">
    <property type="match status" value="1"/>
</dbReference>
<keyword evidence="3" id="KW-1185">Reference proteome</keyword>
<gene>
    <name evidence="2" type="ORF">Voc01_074480</name>
</gene>
<reference evidence="2" key="1">
    <citation type="submission" date="2021-01" db="EMBL/GenBank/DDBJ databases">
        <title>Whole genome shotgun sequence of Virgisporangium ochraceum NBRC 16418.</title>
        <authorList>
            <person name="Komaki H."/>
            <person name="Tamura T."/>
        </authorList>
    </citation>
    <scope>NUCLEOTIDE SEQUENCE</scope>
    <source>
        <strain evidence="2">NBRC 16418</strain>
    </source>
</reference>